<feature type="domain" description="YdhG-like" evidence="1">
    <location>
        <begin position="17"/>
        <end position="85"/>
    </location>
</feature>
<dbReference type="Gene3D" id="3.90.1150.200">
    <property type="match status" value="1"/>
</dbReference>
<name>A0AA35SJT2_GEOBA</name>
<organism evidence="2 3">
    <name type="scientific">Geodia barretti</name>
    <name type="common">Barrett's horny sponge</name>
    <dbReference type="NCBI Taxonomy" id="519541"/>
    <lineage>
        <taxon>Eukaryota</taxon>
        <taxon>Metazoa</taxon>
        <taxon>Porifera</taxon>
        <taxon>Demospongiae</taxon>
        <taxon>Heteroscleromorpha</taxon>
        <taxon>Tetractinellida</taxon>
        <taxon>Astrophorina</taxon>
        <taxon>Geodiidae</taxon>
        <taxon>Geodia</taxon>
    </lineage>
</organism>
<dbReference type="SUPFAM" id="SSF159888">
    <property type="entry name" value="YdhG-like"/>
    <property type="match status" value="1"/>
</dbReference>
<comment type="caution">
    <text evidence="2">The sequence shown here is derived from an EMBL/GenBank/DDBJ whole genome shotgun (WGS) entry which is preliminary data.</text>
</comment>
<gene>
    <name evidence="2" type="ORF">GBAR_LOCUS17493</name>
</gene>
<keyword evidence="3" id="KW-1185">Reference proteome</keyword>
<accession>A0AA35SJT2</accession>
<evidence type="ECO:0000313" key="3">
    <source>
        <dbReference type="Proteomes" id="UP001174909"/>
    </source>
</evidence>
<evidence type="ECO:0000259" key="1">
    <source>
        <dbReference type="Pfam" id="PF08818"/>
    </source>
</evidence>
<dbReference type="Proteomes" id="UP001174909">
    <property type="component" value="Unassembled WGS sequence"/>
</dbReference>
<dbReference type="EMBL" id="CASHTH010002503">
    <property type="protein sequence ID" value="CAI8030839.1"/>
    <property type="molecule type" value="Genomic_DNA"/>
</dbReference>
<protein>
    <recommendedName>
        <fullName evidence="1">YdhG-like domain-containing protein</fullName>
    </recommendedName>
</protein>
<reference evidence="2" key="1">
    <citation type="submission" date="2023-03" db="EMBL/GenBank/DDBJ databases">
        <authorList>
            <person name="Steffen K."/>
            <person name="Cardenas P."/>
        </authorList>
    </citation>
    <scope>NUCLEOTIDE SEQUENCE</scope>
</reference>
<dbReference type="AlphaFoldDB" id="A0AA35SJT2"/>
<proteinExistence type="predicted"/>
<sequence>MISWEIPLDRYPKTYNNQPLMYAALASQKNYMSLYLMCVYVHDGTQTEFERRFKASGKKLNMGKSCVRFKTTDDLPMDLIADTVASTSVDDYIKSYEAARKKK</sequence>
<evidence type="ECO:0000313" key="2">
    <source>
        <dbReference type="EMBL" id="CAI8030839.1"/>
    </source>
</evidence>
<dbReference type="Pfam" id="PF08818">
    <property type="entry name" value="DUF1801"/>
    <property type="match status" value="1"/>
</dbReference>
<dbReference type="InterPro" id="IPR014922">
    <property type="entry name" value="YdhG-like"/>
</dbReference>